<proteinExistence type="predicted"/>
<name>A0A5C5XN11_9PLAN</name>
<evidence type="ECO:0000256" key="2">
    <source>
        <dbReference type="SAM" id="SignalP"/>
    </source>
</evidence>
<dbReference type="Gene3D" id="3.30.70.100">
    <property type="match status" value="2"/>
</dbReference>
<dbReference type="PANTHER" id="PTHR40257">
    <property type="match status" value="1"/>
</dbReference>
<keyword evidence="5" id="KW-1185">Reference proteome</keyword>
<dbReference type="AlphaFoldDB" id="A0A5C5XN11"/>
<dbReference type="EMBL" id="SJPG01000001">
    <property type="protein sequence ID" value="TWT64340.1"/>
    <property type="molecule type" value="Genomic_DNA"/>
</dbReference>
<dbReference type="PANTHER" id="PTHR40257:SF1">
    <property type="entry name" value="DUF1330 DOMAIN-CONTAINING PROTEIN"/>
    <property type="match status" value="1"/>
</dbReference>
<feature type="domain" description="DUF1330" evidence="3">
    <location>
        <begin position="214"/>
        <end position="283"/>
    </location>
</feature>
<feature type="region of interest" description="Disordered" evidence="1">
    <location>
        <begin position="172"/>
        <end position="191"/>
    </location>
</feature>
<evidence type="ECO:0000259" key="3">
    <source>
        <dbReference type="Pfam" id="PF07045"/>
    </source>
</evidence>
<reference evidence="4 5" key="1">
    <citation type="submission" date="2019-02" db="EMBL/GenBank/DDBJ databases">
        <title>Deep-cultivation of Planctomycetes and their phenomic and genomic characterization uncovers novel biology.</title>
        <authorList>
            <person name="Wiegand S."/>
            <person name="Jogler M."/>
            <person name="Boedeker C."/>
            <person name="Pinto D."/>
            <person name="Vollmers J."/>
            <person name="Rivas-Marin E."/>
            <person name="Kohn T."/>
            <person name="Peeters S.H."/>
            <person name="Heuer A."/>
            <person name="Rast P."/>
            <person name="Oberbeckmann S."/>
            <person name="Bunk B."/>
            <person name="Jeske O."/>
            <person name="Meyerdierks A."/>
            <person name="Storesund J.E."/>
            <person name="Kallscheuer N."/>
            <person name="Luecker S."/>
            <person name="Lage O.M."/>
            <person name="Pohl T."/>
            <person name="Merkel B.J."/>
            <person name="Hornburger P."/>
            <person name="Mueller R.-W."/>
            <person name="Bruemmer F."/>
            <person name="Labrenz M."/>
            <person name="Spormann A.M."/>
            <person name="Op Den Camp H."/>
            <person name="Overmann J."/>
            <person name="Amann R."/>
            <person name="Jetten M.S.M."/>
            <person name="Mascher T."/>
            <person name="Medema M.H."/>
            <person name="Devos D.P."/>
            <person name="Kaster A.-K."/>
            <person name="Ovreas L."/>
            <person name="Rohde M."/>
            <person name="Galperin M.Y."/>
            <person name="Jogler C."/>
        </authorList>
    </citation>
    <scope>NUCLEOTIDE SEQUENCE [LARGE SCALE GENOMIC DNA]</scope>
    <source>
        <strain evidence="4 5">Pan54</strain>
    </source>
</reference>
<evidence type="ECO:0000313" key="4">
    <source>
        <dbReference type="EMBL" id="TWT64340.1"/>
    </source>
</evidence>
<gene>
    <name evidence="4" type="ORF">Pan54_51020</name>
</gene>
<feature type="chain" id="PRO_5022746919" description="DUF1330 domain-containing protein" evidence="2">
    <location>
        <begin position="31"/>
        <end position="305"/>
    </location>
</feature>
<feature type="signal peptide" evidence="2">
    <location>
        <begin position="1"/>
        <end position="30"/>
    </location>
</feature>
<dbReference type="Proteomes" id="UP000316095">
    <property type="component" value="Unassembled WGS sequence"/>
</dbReference>
<accession>A0A5C5XN11</accession>
<dbReference type="SUPFAM" id="SSF54909">
    <property type="entry name" value="Dimeric alpha+beta barrel"/>
    <property type="match status" value="2"/>
</dbReference>
<dbReference type="InterPro" id="IPR010753">
    <property type="entry name" value="DUF1330"/>
</dbReference>
<dbReference type="Pfam" id="PF07045">
    <property type="entry name" value="DUF1330"/>
    <property type="match status" value="1"/>
</dbReference>
<sequence length="305" mass="34249" precursor="true">MAVTPISRRFVLLMATQRSILVLIASSLLACLADQRANGQPPNDAHFRSRLNSLESNPDDHPVFLLRLLKFKGDTDIEAFQKYLNVSVARIRELGGVVIFYGKAKPIEYDFSGSKKVFGFRPCPWDRILIERYRSRKDVLRLAKSEDYRTATKALQDIVEKTVVYALNGSPWSGGKKRSPADTMTGPPEPPSPNEAVYMLNLLKFKPGGEKIYLEKYAKVVAPLIKGTHNGKVICHFKPEQVLVGDEGYDRVILVMYPSAKAFTDMLQSDVYQEVSGHRADAISLGHLYGFSNEAAELKKLEQKR</sequence>
<protein>
    <recommendedName>
        <fullName evidence="3">DUF1330 domain-containing protein</fullName>
    </recommendedName>
</protein>
<organism evidence="4 5">
    <name type="scientific">Rubinisphaera italica</name>
    <dbReference type="NCBI Taxonomy" id="2527969"/>
    <lineage>
        <taxon>Bacteria</taxon>
        <taxon>Pseudomonadati</taxon>
        <taxon>Planctomycetota</taxon>
        <taxon>Planctomycetia</taxon>
        <taxon>Planctomycetales</taxon>
        <taxon>Planctomycetaceae</taxon>
        <taxon>Rubinisphaera</taxon>
    </lineage>
</organism>
<dbReference type="InterPro" id="IPR011008">
    <property type="entry name" value="Dimeric_a/b-barrel"/>
</dbReference>
<keyword evidence="2" id="KW-0732">Signal</keyword>
<evidence type="ECO:0000313" key="5">
    <source>
        <dbReference type="Proteomes" id="UP000316095"/>
    </source>
</evidence>
<comment type="caution">
    <text evidence="4">The sequence shown here is derived from an EMBL/GenBank/DDBJ whole genome shotgun (WGS) entry which is preliminary data.</text>
</comment>
<evidence type="ECO:0000256" key="1">
    <source>
        <dbReference type="SAM" id="MobiDB-lite"/>
    </source>
</evidence>